<reference evidence="1 2" key="1">
    <citation type="submission" date="2012-05" db="EMBL/GenBank/DDBJ databases">
        <title>Genome sequence of Helicobacter pylori Hp P-11b.</title>
        <authorList>
            <person name="Blanchard T.G."/>
            <person name="Czinn S.J."/>
            <person name="McCracken C."/>
            <person name="Abolude K."/>
            <person name="Maroo A."/>
            <person name="Santana-Cruz I."/>
            <person name="Tallon L.J."/>
            <person name="Ficke F.W.F."/>
        </authorList>
    </citation>
    <scope>NUCLEOTIDE SEQUENCE [LARGE SCALE GENOMIC DNA]</scope>
    <source>
        <strain evidence="1 2">Hp P-11b</strain>
    </source>
</reference>
<name>I9Y5V3_HELPX</name>
<evidence type="ECO:0000313" key="1">
    <source>
        <dbReference type="EMBL" id="EJC26372.1"/>
    </source>
</evidence>
<protein>
    <submittedName>
        <fullName evidence="1">Uncharacterized protein</fullName>
    </submittedName>
</protein>
<dbReference type="AlphaFoldDB" id="I9Y5V3"/>
<dbReference type="EMBL" id="AKQH01000009">
    <property type="protein sequence ID" value="EJC26372.1"/>
    <property type="molecule type" value="Genomic_DNA"/>
</dbReference>
<dbReference type="PATRIC" id="fig|992106.3.peg.1516"/>
<evidence type="ECO:0000313" key="2">
    <source>
        <dbReference type="Proteomes" id="UP000005601"/>
    </source>
</evidence>
<proteinExistence type="predicted"/>
<gene>
    <name evidence="1" type="ORF">HPHPP11B_1566</name>
</gene>
<dbReference type="Proteomes" id="UP000005601">
    <property type="component" value="Unassembled WGS sequence"/>
</dbReference>
<organism evidence="1 2">
    <name type="scientific">Helicobacter pylori Hp P-11b</name>
    <dbReference type="NCBI Taxonomy" id="992106"/>
    <lineage>
        <taxon>Bacteria</taxon>
        <taxon>Pseudomonadati</taxon>
        <taxon>Campylobacterota</taxon>
        <taxon>Epsilonproteobacteria</taxon>
        <taxon>Campylobacterales</taxon>
        <taxon>Helicobacteraceae</taxon>
        <taxon>Helicobacter</taxon>
    </lineage>
</organism>
<sequence>MSKKHGKKSLVVLYLKILFLSIGLKSLLKKPIKTKGFPYLRGFL</sequence>
<comment type="caution">
    <text evidence="1">The sequence shown here is derived from an EMBL/GenBank/DDBJ whole genome shotgun (WGS) entry which is preliminary data.</text>
</comment>
<accession>I9Y5V3</accession>